<feature type="domain" description="Glycosyl transferase family 1" evidence="2">
    <location>
        <begin position="215"/>
        <end position="350"/>
    </location>
</feature>
<accession>A0A344LN67</accession>
<name>A0A344LN67_9FLAO</name>
<dbReference type="GO" id="GO:0009103">
    <property type="term" value="P:lipopolysaccharide biosynthetic process"/>
    <property type="evidence" value="ECO:0007669"/>
    <property type="project" value="TreeGrafter"/>
</dbReference>
<organism evidence="3 4">
    <name type="scientific">Flavobacterium fluviale</name>
    <dbReference type="NCBI Taxonomy" id="2249356"/>
    <lineage>
        <taxon>Bacteria</taxon>
        <taxon>Pseudomonadati</taxon>
        <taxon>Bacteroidota</taxon>
        <taxon>Flavobacteriia</taxon>
        <taxon>Flavobacteriales</taxon>
        <taxon>Flavobacteriaceae</taxon>
        <taxon>Flavobacterium</taxon>
    </lineage>
</organism>
<dbReference type="SUPFAM" id="SSF53756">
    <property type="entry name" value="UDP-Glycosyltransferase/glycogen phosphorylase"/>
    <property type="match status" value="1"/>
</dbReference>
<dbReference type="EMBL" id="CP030261">
    <property type="protein sequence ID" value="AXB55359.1"/>
    <property type="molecule type" value="Genomic_DNA"/>
</dbReference>
<dbReference type="PANTHER" id="PTHR46401:SF2">
    <property type="entry name" value="GLYCOSYLTRANSFERASE WBBK-RELATED"/>
    <property type="match status" value="1"/>
</dbReference>
<dbReference type="AlphaFoldDB" id="A0A344LN67"/>
<dbReference type="Pfam" id="PF00534">
    <property type="entry name" value="Glycos_transf_1"/>
    <property type="match status" value="1"/>
</dbReference>
<dbReference type="Proteomes" id="UP000251561">
    <property type="component" value="Chromosome"/>
</dbReference>
<dbReference type="OrthoDB" id="1403340at2"/>
<evidence type="ECO:0000259" key="2">
    <source>
        <dbReference type="Pfam" id="PF00534"/>
    </source>
</evidence>
<evidence type="ECO:0000313" key="4">
    <source>
        <dbReference type="Proteomes" id="UP000251561"/>
    </source>
</evidence>
<reference evidence="3 4" key="1">
    <citation type="submission" date="2018-06" db="EMBL/GenBank/DDBJ databases">
        <title>Genome sequencing of Flavobacterium.</title>
        <authorList>
            <person name="Baek M.-G."/>
            <person name="Yi H."/>
        </authorList>
    </citation>
    <scope>NUCLEOTIDE SEQUENCE [LARGE SCALE GENOMIC DNA]</scope>
    <source>
        <strain evidence="3 4">HYN0086</strain>
    </source>
</reference>
<gene>
    <name evidence="3" type="ORF">HYN86_01560</name>
</gene>
<dbReference type="CDD" id="cd03801">
    <property type="entry name" value="GT4_PimA-like"/>
    <property type="match status" value="1"/>
</dbReference>
<sequence length="390" mass="44593">MVDSFKEKILLFGPIADYGGREIECGLIALVLSSKYEVSICSTGTITNKSQLFNFNKNQRVFSIKELLFNRFFILKIAGFLSYFKNTCKGEVSNYVKNYFAKKFFQYDEKVEIVLKDLISDFDAVFIIAQLSSGLVSEIIQLAKKDNKKVLFRTTGTITFSDYDYIELVDCFIHHSYNNASRINKSKKFAVIDQCANNESDLLNIPLSQRQVCNFLILSRLSQEKGVEEIIDSFLKVSSERDILFIAGNGILEIYLKTKYKNSRNVKFLGFLSGSKLSDLIKSVDCLIIPSPEESGPLVGIESMCAGKIVISTRVGAMEERLQGTSNDYWFDYNDFKSFEKVFFEVKDLKELEVKNISIELRRKYIEEYSIDIISNKYLKIVEETLGICV</sequence>
<keyword evidence="1" id="KW-0808">Transferase</keyword>
<dbReference type="InterPro" id="IPR001296">
    <property type="entry name" value="Glyco_trans_1"/>
</dbReference>
<proteinExistence type="predicted"/>
<keyword evidence="4" id="KW-1185">Reference proteome</keyword>
<dbReference type="PANTHER" id="PTHR46401">
    <property type="entry name" value="GLYCOSYLTRANSFERASE WBBK-RELATED"/>
    <property type="match status" value="1"/>
</dbReference>
<evidence type="ECO:0000313" key="3">
    <source>
        <dbReference type="EMBL" id="AXB55359.1"/>
    </source>
</evidence>
<dbReference type="GO" id="GO:0016757">
    <property type="term" value="F:glycosyltransferase activity"/>
    <property type="evidence" value="ECO:0007669"/>
    <property type="project" value="InterPro"/>
</dbReference>
<evidence type="ECO:0000256" key="1">
    <source>
        <dbReference type="ARBA" id="ARBA00022679"/>
    </source>
</evidence>
<dbReference type="KEGG" id="ffl:HYN86_01560"/>
<dbReference type="Gene3D" id="3.40.50.2000">
    <property type="entry name" value="Glycogen Phosphorylase B"/>
    <property type="match status" value="2"/>
</dbReference>
<protein>
    <recommendedName>
        <fullName evidence="2">Glycosyl transferase family 1 domain-containing protein</fullName>
    </recommendedName>
</protein>